<keyword evidence="2" id="KW-1185">Reference proteome</keyword>
<accession>A0A4T0X2M4</accession>
<dbReference type="OrthoDB" id="4951845at2759"/>
<dbReference type="AlphaFoldDB" id="A0A4T0X2M4"/>
<dbReference type="GO" id="GO:0006357">
    <property type="term" value="P:regulation of transcription by RNA polymerase II"/>
    <property type="evidence" value="ECO:0007669"/>
    <property type="project" value="InterPro"/>
</dbReference>
<dbReference type="PANTHER" id="PTHR10026">
    <property type="entry name" value="CYCLIN"/>
    <property type="match status" value="1"/>
</dbReference>
<dbReference type="Gene3D" id="1.10.472.10">
    <property type="entry name" value="Cyclin-like"/>
    <property type="match status" value="2"/>
</dbReference>
<comment type="caution">
    <text evidence="1">The sequence shown here is derived from an EMBL/GenBank/DDBJ whole genome shotgun (WGS) entry which is preliminary data.</text>
</comment>
<gene>
    <name evidence="1" type="ORF">CANINC_001822</name>
</gene>
<dbReference type="InterPro" id="IPR036915">
    <property type="entry name" value="Cyclin-like_sf"/>
</dbReference>
<dbReference type="GO" id="GO:0016538">
    <property type="term" value="F:cyclin-dependent protein serine/threonine kinase regulator activity"/>
    <property type="evidence" value="ECO:0007669"/>
    <property type="project" value="InterPro"/>
</dbReference>
<reference evidence="1 2" key="1">
    <citation type="journal article" date="2019" name="Front. Genet.">
        <title>Whole-Genome Sequencing of the Opportunistic Yeast Pathogen Candida inconspicua Uncovers Its Hybrid Origin.</title>
        <authorList>
            <person name="Mixao V."/>
            <person name="Hansen A.P."/>
            <person name="Saus E."/>
            <person name="Boekhout T."/>
            <person name="Lass-Florl C."/>
            <person name="Gabaldon T."/>
        </authorList>
    </citation>
    <scope>NUCLEOTIDE SEQUENCE [LARGE SCALE GENOMIC DNA]</scope>
    <source>
        <strain evidence="1 2">CBS 180</strain>
    </source>
</reference>
<dbReference type="Proteomes" id="UP000307173">
    <property type="component" value="Unassembled WGS sequence"/>
</dbReference>
<dbReference type="SUPFAM" id="SSF47954">
    <property type="entry name" value="Cyclin-like"/>
    <property type="match status" value="2"/>
</dbReference>
<dbReference type="STRING" id="52247.A0A4T0X2M4"/>
<proteinExistence type="predicted"/>
<dbReference type="InterPro" id="IPR043198">
    <property type="entry name" value="Cyclin/Ssn8"/>
</dbReference>
<protein>
    <recommendedName>
        <fullName evidence="3">Cyclin-like domain-containing protein</fullName>
    </recommendedName>
</protein>
<sequence>MLEIQDSKDTYVQLSKPFFTLDEISVIEKHNPDLLQNIRNCKLKFKETFQIIINLCVKLNIPIKILQNTSYFYQKFYLLNNNYKKYSNLHFEIGIASLFMALKLNDYIKKINIVVAEAYQLKGIHLSSSDIDENKKIIVSLERKILEFQSFDFRNFLSEEFLIKYLKSFNDNESSQDHWKKRFSYLSWSVLNDLYLTPLVLQFPAHYNAIASIKCLDLIISELEKAKLINIAEDGRENFDYSELINAKNNTAILSGCNQLLEYYIDNLSTTFLKRSLVELNYEIEDKKHIDILINIKIEINSKLKKDSSIDTSSLESDLFFQPRNTEIAKNGSIRFMYNKERFSDEVKLYK</sequence>
<organism evidence="1 2">
    <name type="scientific">Pichia inconspicua</name>
    <dbReference type="NCBI Taxonomy" id="52247"/>
    <lineage>
        <taxon>Eukaryota</taxon>
        <taxon>Fungi</taxon>
        <taxon>Dikarya</taxon>
        <taxon>Ascomycota</taxon>
        <taxon>Saccharomycotina</taxon>
        <taxon>Pichiomycetes</taxon>
        <taxon>Pichiales</taxon>
        <taxon>Pichiaceae</taxon>
        <taxon>Pichia</taxon>
    </lineage>
</organism>
<name>A0A4T0X2M4_9ASCO</name>
<evidence type="ECO:0000313" key="2">
    <source>
        <dbReference type="Proteomes" id="UP000307173"/>
    </source>
</evidence>
<evidence type="ECO:0000313" key="1">
    <source>
        <dbReference type="EMBL" id="TID29548.1"/>
    </source>
</evidence>
<evidence type="ECO:0008006" key="3">
    <source>
        <dbReference type="Google" id="ProtNLM"/>
    </source>
</evidence>
<dbReference type="EMBL" id="SELW01000283">
    <property type="protein sequence ID" value="TID29548.1"/>
    <property type="molecule type" value="Genomic_DNA"/>
</dbReference>